<name>A0A1Y2EID2_9PEZI</name>
<dbReference type="GO" id="GO:0016491">
    <property type="term" value="F:oxidoreductase activity"/>
    <property type="evidence" value="ECO:0007669"/>
    <property type="project" value="UniProtKB-KW"/>
</dbReference>
<dbReference type="Pfam" id="PF13738">
    <property type="entry name" value="Pyr_redox_3"/>
    <property type="match status" value="1"/>
</dbReference>
<evidence type="ECO:0000313" key="5">
    <source>
        <dbReference type="Proteomes" id="UP000193689"/>
    </source>
</evidence>
<dbReference type="SUPFAM" id="SSF51905">
    <property type="entry name" value="FAD/NAD(P)-binding domain"/>
    <property type="match status" value="2"/>
</dbReference>
<sequence>MAIEKADLVIIGAGLYGIQIARTYIQLHPSQHVVLLDAGDSLGGTWSKERVYSGLKTNNVLGWFEFPDMPILPGEFDVQPGQHIKSKVVNQYLEAYAKRFHVFERIRLRTKVNSIEHAEKEGWFINWTKREGSSESISENGTIHTSKLVLATGHTNEALLPRFQGQETFQKPFFHTKDWAQHQDLLKTANEAVILGGGKSAYDAAYMCADAGIKVHMIMRASGHGPAWMSTNKATPLNLDLESLPTRRIVGLFSPCIFADYSPYGLIRRFLHQTWLGQQLTRAFWKLVENDTLQTSGILGHPGSEKLMPWSPFFWSGTSCSILNHDKDFYCFVRDGTVEVHIADVKQLANGDAVVLSTGETLRTDAIVCATSWKDRPTLNFLPSGSDAKLGLPHYSGDPGFGGRFARADEEIFARVPLLRDQPVINRNMAKLPTAQDEPFDPTRCNMPYLLYRFMVPPAYLHERSIAFAGVPLSFNQGQMAPAEALWISAYFDGKVEVPETEEEAMDETVLHARYAQWRNPAGYGARFPDWIFETLPWLDMVYNDIGVNRWRKKGLADLFSPYMPVAFAGVWDEYQWKYPSATGR</sequence>
<organism evidence="4 5">
    <name type="scientific">Pseudomassariella vexata</name>
    <dbReference type="NCBI Taxonomy" id="1141098"/>
    <lineage>
        <taxon>Eukaryota</taxon>
        <taxon>Fungi</taxon>
        <taxon>Dikarya</taxon>
        <taxon>Ascomycota</taxon>
        <taxon>Pezizomycotina</taxon>
        <taxon>Sordariomycetes</taxon>
        <taxon>Xylariomycetidae</taxon>
        <taxon>Amphisphaeriales</taxon>
        <taxon>Pseudomassariaceae</taxon>
        <taxon>Pseudomassariella</taxon>
    </lineage>
</organism>
<comment type="caution">
    <text evidence="4">The sequence shown here is derived from an EMBL/GenBank/DDBJ whole genome shotgun (WGS) entry which is preliminary data.</text>
</comment>
<reference evidence="4 5" key="1">
    <citation type="submission" date="2016-07" db="EMBL/GenBank/DDBJ databases">
        <title>Pervasive Adenine N6-methylation of Active Genes in Fungi.</title>
        <authorList>
            <consortium name="DOE Joint Genome Institute"/>
            <person name="Mondo S.J."/>
            <person name="Dannebaum R.O."/>
            <person name="Kuo R.C."/>
            <person name="Labutti K."/>
            <person name="Haridas S."/>
            <person name="Kuo A."/>
            <person name="Salamov A."/>
            <person name="Ahrendt S.R."/>
            <person name="Lipzen A."/>
            <person name="Sullivan W."/>
            <person name="Andreopoulos W.B."/>
            <person name="Clum A."/>
            <person name="Lindquist E."/>
            <person name="Daum C."/>
            <person name="Ramamoorthy G.K."/>
            <person name="Gryganskyi A."/>
            <person name="Culley D."/>
            <person name="Magnuson J.K."/>
            <person name="James T.Y."/>
            <person name="O'Malley M.A."/>
            <person name="Stajich J.E."/>
            <person name="Spatafora J.W."/>
            <person name="Visel A."/>
            <person name="Grigoriev I.V."/>
        </authorList>
    </citation>
    <scope>NUCLEOTIDE SEQUENCE [LARGE SCALE GENOMIC DNA]</scope>
    <source>
        <strain evidence="4 5">CBS 129021</strain>
    </source>
</reference>
<evidence type="ECO:0000256" key="1">
    <source>
        <dbReference type="ARBA" id="ARBA00022630"/>
    </source>
</evidence>
<dbReference type="EMBL" id="MCFJ01000001">
    <property type="protein sequence ID" value="ORY71341.1"/>
    <property type="molecule type" value="Genomic_DNA"/>
</dbReference>
<dbReference type="InParanoid" id="A0A1Y2EID2"/>
<keyword evidence="1" id="KW-0285">Flavoprotein</keyword>
<dbReference type="GeneID" id="63778833"/>
<proteinExistence type="predicted"/>
<dbReference type="InterPro" id="IPR050346">
    <property type="entry name" value="FMO-like"/>
</dbReference>
<dbReference type="OrthoDB" id="2915840at2759"/>
<dbReference type="Proteomes" id="UP000193689">
    <property type="component" value="Unassembled WGS sequence"/>
</dbReference>
<evidence type="ECO:0008006" key="6">
    <source>
        <dbReference type="Google" id="ProtNLM"/>
    </source>
</evidence>
<evidence type="ECO:0000256" key="2">
    <source>
        <dbReference type="ARBA" id="ARBA00022827"/>
    </source>
</evidence>
<dbReference type="RefSeq" id="XP_040720933.1">
    <property type="nucleotide sequence ID" value="XM_040862621.1"/>
</dbReference>
<accession>A0A1Y2EID2</accession>
<protein>
    <recommendedName>
        <fullName evidence="6">FAD/NAD(P)-binding domain-containing protein</fullName>
    </recommendedName>
</protein>
<dbReference type="InterPro" id="IPR036188">
    <property type="entry name" value="FAD/NAD-bd_sf"/>
</dbReference>
<dbReference type="AlphaFoldDB" id="A0A1Y2EID2"/>
<keyword evidence="5" id="KW-1185">Reference proteome</keyword>
<keyword evidence="2" id="KW-0274">FAD</keyword>
<gene>
    <name evidence="4" type="ORF">BCR38DRAFT_462539</name>
</gene>
<evidence type="ECO:0000313" key="4">
    <source>
        <dbReference type="EMBL" id="ORY71341.1"/>
    </source>
</evidence>
<evidence type="ECO:0000256" key="3">
    <source>
        <dbReference type="ARBA" id="ARBA00023002"/>
    </source>
</evidence>
<dbReference type="PANTHER" id="PTHR23023">
    <property type="entry name" value="DIMETHYLANILINE MONOOXYGENASE"/>
    <property type="match status" value="1"/>
</dbReference>
<keyword evidence="3" id="KW-0560">Oxidoreductase</keyword>
<dbReference type="Gene3D" id="3.50.50.60">
    <property type="entry name" value="FAD/NAD(P)-binding domain"/>
    <property type="match status" value="2"/>
</dbReference>